<keyword evidence="3" id="KW-1185">Reference proteome</keyword>
<dbReference type="GeneID" id="111295648"/>
<evidence type="ECO:0000313" key="4">
    <source>
        <dbReference type="RefSeq" id="XP_022744964.1"/>
    </source>
</evidence>
<protein>
    <submittedName>
        <fullName evidence="4">Uncharacterized protein LOC111295648</fullName>
    </submittedName>
</protein>
<feature type="region of interest" description="Disordered" evidence="1">
    <location>
        <begin position="94"/>
        <end position="122"/>
    </location>
</feature>
<evidence type="ECO:0000313" key="3">
    <source>
        <dbReference type="Proteomes" id="UP000515121"/>
    </source>
</evidence>
<dbReference type="KEGG" id="dzi:111295648"/>
<evidence type="ECO:0000256" key="2">
    <source>
        <dbReference type="SAM" id="Phobius"/>
    </source>
</evidence>
<dbReference type="Proteomes" id="UP000515121">
    <property type="component" value="Unplaced"/>
</dbReference>
<feature type="region of interest" description="Disordered" evidence="1">
    <location>
        <begin position="134"/>
        <end position="192"/>
    </location>
</feature>
<dbReference type="AlphaFoldDB" id="A0A6P5YWT0"/>
<gene>
    <name evidence="4" type="primary">LOC111295648</name>
</gene>
<accession>A0A6P5YWT0</accession>
<proteinExistence type="predicted"/>
<sequence length="192" mass="21058">MQEREQGDARIYIVSTLLFACVVAGGAFLCLYMFRPEPESEPWYPVVGIILIGIPWIFWIGTYIYRCCAHCCCQSNGGNVNRVQSSLTKTQSYASAGPVTRSMHSSENEDSPLRSPSGDHRRVHFEQVAVMGSSKYNQNGRGGESPREDAKGFHETEGEGGENSHDNITSDNDYISAASRKGEAPLILSAST</sequence>
<keyword evidence="2" id="KW-0812">Transmembrane</keyword>
<keyword evidence="2" id="KW-1133">Transmembrane helix</keyword>
<dbReference type="RefSeq" id="XP_022744964.1">
    <property type="nucleotide sequence ID" value="XM_022889229.1"/>
</dbReference>
<reference evidence="4" key="1">
    <citation type="submission" date="2025-08" db="UniProtKB">
        <authorList>
            <consortium name="RefSeq"/>
        </authorList>
    </citation>
    <scope>IDENTIFICATION</scope>
    <source>
        <tissue evidence="4">Fruit stalk</tissue>
    </source>
</reference>
<keyword evidence="2" id="KW-0472">Membrane</keyword>
<evidence type="ECO:0000256" key="1">
    <source>
        <dbReference type="SAM" id="MobiDB-lite"/>
    </source>
</evidence>
<feature type="transmembrane region" description="Helical" evidence="2">
    <location>
        <begin position="12"/>
        <end position="34"/>
    </location>
</feature>
<dbReference type="PROSITE" id="PS51257">
    <property type="entry name" value="PROKAR_LIPOPROTEIN"/>
    <property type="match status" value="1"/>
</dbReference>
<feature type="transmembrane region" description="Helical" evidence="2">
    <location>
        <begin position="46"/>
        <end position="65"/>
    </location>
</feature>
<organism evidence="3 4">
    <name type="scientific">Durio zibethinus</name>
    <name type="common">Durian</name>
    <dbReference type="NCBI Taxonomy" id="66656"/>
    <lineage>
        <taxon>Eukaryota</taxon>
        <taxon>Viridiplantae</taxon>
        <taxon>Streptophyta</taxon>
        <taxon>Embryophyta</taxon>
        <taxon>Tracheophyta</taxon>
        <taxon>Spermatophyta</taxon>
        <taxon>Magnoliopsida</taxon>
        <taxon>eudicotyledons</taxon>
        <taxon>Gunneridae</taxon>
        <taxon>Pentapetalae</taxon>
        <taxon>rosids</taxon>
        <taxon>malvids</taxon>
        <taxon>Malvales</taxon>
        <taxon>Malvaceae</taxon>
        <taxon>Helicteroideae</taxon>
        <taxon>Durio</taxon>
    </lineage>
</organism>
<dbReference type="PANTHER" id="PTHR34964">
    <property type="entry name" value="MEMBRANE LIPOPROTEIN-RELATED"/>
    <property type="match status" value="1"/>
</dbReference>
<feature type="compositionally biased region" description="Basic and acidic residues" evidence="1">
    <location>
        <begin position="144"/>
        <end position="165"/>
    </location>
</feature>
<name>A0A6P5YWT0_DURZI</name>
<dbReference type="OrthoDB" id="1056497at2759"/>
<dbReference type="PANTHER" id="PTHR34964:SF14">
    <property type="entry name" value="MEMBRANE LIPOPROTEIN"/>
    <property type="match status" value="1"/>
</dbReference>